<dbReference type="PANTHER" id="PTHR21666:SF270">
    <property type="entry name" value="MUREIN HYDROLASE ACTIVATOR ENVC"/>
    <property type="match status" value="1"/>
</dbReference>
<dbReference type="InterPro" id="IPR050570">
    <property type="entry name" value="Cell_wall_metabolism_enzyme"/>
</dbReference>
<dbReference type="Gene3D" id="6.10.250.3150">
    <property type="match status" value="1"/>
</dbReference>
<feature type="coiled-coil region" evidence="1">
    <location>
        <begin position="178"/>
        <end position="208"/>
    </location>
</feature>
<dbReference type="CDD" id="cd12797">
    <property type="entry name" value="M23_peptidase"/>
    <property type="match status" value="1"/>
</dbReference>
<evidence type="ECO:0000259" key="3">
    <source>
        <dbReference type="Pfam" id="PF01551"/>
    </source>
</evidence>
<evidence type="ECO:0000313" key="5">
    <source>
        <dbReference type="Proteomes" id="UP001286174"/>
    </source>
</evidence>
<dbReference type="Pfam" id="PF01551">
    <property type="entry name" value="Peptidase_M23"/>
    <property type="match status" value="1"/>
</dbReference>
<dbReference type="GO" id="GO:0004222">
    <property type="term" value="F:metalloendopeptidase activity"/>
    <property type="evidence" value="ECO:0007669"/>
    <property type="project" value="TreeGrafter"/>
</dbReference>
<reference evidence="4 5" key="1">
    <citation type="submission" date="2022-03" db="EMBL/GenBank/DDBJ databases">
        <title>Novel taxa within the pig intestine.</title>
        <authorList>
            <person name="Wylensek D."/>
            <person name="Bishof K."/>
            <person name="Afrizal A."/>
            <person name="Clavel T."/>
        </authorList>
    </citation>
    <scope>NUCLEOTIDE SEQUENCE [LARGE SCALE GENOMIC DNA]</scope>
    <source>
        <strain evidence="4 5">CLA-KB-P133</strain>
    </source>
</reference>
<dbReference type="PANTHER" id="PTHR21666">
    <property type="entry name" value="PEPTIDASE-RELATED"/>
    <property type="match status" value="1"/>
</dbReference>
<dbReference type="Proteomes" id="UP001286174">
    <property type="component" value="Unassembled WGS sequence"/>
</dbReference>
<organism evidence="4 5">
    <name type="scientific">Grylomicrobium aquisgranensis</name>
    <dbReference type="NCBI Taxonomy" id="2926318"/>
    <lineage>
        <taxon>Bacteria</taxon>
        <taxon>Bacillati</taxon>
        <taxon>Bacillota</taxon>
        <taxon>Erysipelotrichia</taxon>
        <taxon>Erysipelotrichales</taxon>
        <taxon>Erysipelotrichaceae</taxon>
        <taxon>Grylomicrobium</taxon>
    </lineage>
</organism>
<keyword evidence="5" id="KW-1185">Reference proteome</keyword>
<feature type="chain" id="PRO_5044212591" evidence="2">
    <location>
        <begin position="24"/>
        <end position="448"/>
    </location>
</feature>
<dbReference type="RefSeq" id="WP_370596119.1">
    <property type="nucleotide sequence ID" value="NZ_JALBUR010000015.1"/>
</dbReference>
<feature type="domain" description="M23ase beta-sheet core" evidence="3">
    <location>
        <begin position="287"/>
        <end position="401"/>
    </location>
</feature>
<feature type="signal peptide" evidence="2">
    <location>
        <begin position="1"/>
        <end position="23"/>
    </location>
</feature>
<dbReference type="SUPFAM" id="SSF51261">
    <property type="entry name" value="Duplicated hybrid motif"/>
    <property type="match status" value="1"/>
</dbReference>
<evidence type="ECO:0000256" key="2">
    <source>
        <dbReference type="SAM" id="SignalP"/>
    </source>
</evidence>
<accession>A0AB35U251</accession>
<gene>
    <name evidence="4" type="ORF">MOZ60_06940</name>
</gene>
<comment type="caution">
    <text evidence="4">The sequence shown here is derived from an EMBL/GenBank/DDBJ whole genome shotgun (WGS) entry which is preliminary data.</text>
</comment>
<dbReference type="EMBL" id="JALBUR010000015">
    <property type="protein sequence ID" value="MDX8419828.1"/>
    <property type="molecule type" value="Genomic_DNA"/>
</dbReference>
<sequence>MKGRHLIPLLSIMLAVSVLPIRADDDYSDTTYWTNLCTSGNLTSAEKTSCQGFVDYMSSQSDSLSASIADIDSQKEQIAANIEEYAAKISDYQTQIDNLNAQINSLQTQIDDQQAQINEQEENEASLREKVNRQIVNAQPTMRLSTMVDILMGAKSFEDLIRVANGLSDITSYSHSLLVQLNNLIASLNDAKAQLQTSQGELKQKQDDVLAKQYEAQVIQQEYEQQQADLMAQRASIVSNIEDIQSQMKNISDALGQVTASDGWTWPVPGVKMTPGAGTWYYASGGKHYGEDFGYGVVYGQSYVVAAANGVVLYAHDAGCGYGHLGDYCPVVGGGNEILLLVSVNGSAYGVKYYHLLTGSFSVSTGQVVNAGDRLANVGSSGNSTGPHCHICVYYLGDASNFSYYAENWNGDMAMNTGWNSRTERICENGASAPCKVRPETIFGTGWE</sequence>
<dbReference type="InterPro" id="IPR011055">
    <property type="entry name" value="Dup_hybrid_motif"/>
</dbReference>
<evidence type="ECO:0000313" key="4">
    <source>
        <dbReference type="EMBL" id="MDX8419828.1"/>
    </source>
</evidence>
<protein>
    <submittedName>
        <fullName evidence="4">Peptidoglycan DD-metalloendopeptidase family protein</fullName>
    </submittedName>
</protein>
<proteinExistence type="predicted"/>
<keyword evidence="1" id="KW-0175">Coiled coil</keyword>
<keyword evidence="2" id="KW-0732">Signal</keyword>
<dbReference type="AlphaFoldDB" id="A0AB35U251"/>
<evidence type="ECO:0000256" key="1">
    <source>
        <dbReference type="SAM" id="Coils"/>
    </source>
</evidence>
<dbReference type="InterPro" id="IPR016047">
    <property type="entry name" value="M23ase_b-sheet_dom"/>
</dbReference>
<feature type="coiled-coil region" evidence="1">
    <location>
        <begin position="68"/>
        <end position="137"/>
    </location>
</feature>
<name>A0AB35U251_9FIRM</name>
<dbReference type="Gene3D" id="2.70.70.10">
    <property type="entry name" value="Glucose Permease (Domain IIA)"/>
    <property type="match status" value="1"/>
</dbReference>